<dbReference type="Pfam" id="PF25430">
    <property type="entry name" value="DDX23"/>
    <property type="match status" value="1"/>
</dbReference>
<evidence type="ECO:0000313" key="5">
    <source>
        <dbReference type="Proteomes" id="UP001604277"/>
    </source>
</evidence>
<feature type="region of interest" description="Disordered" evidence="2">
    <location>
        <begin position="34"/>
        <end position="91"/>
    </location>
</feature>
<dbReference type="AlphaFoldDB" id="A0ABD1UFI2"/>
<name>A0ABD1UFI2_9LAMI</name>
<feature type="domain" description="PRP28/DDX23-like helical" evidence="3">
    <location>
        <begin position="120"/>
        <end position="160"/>
    </location>
</feature>
<proteinExistence type="predicted"/>
<dbReference type="InterPro" id="IPR057479">
    <property type="entry name" value="PRP28/DDX23-like_helical"/>
</dbReference>
<reference evidence="5" key="1">
    <citation type="submission" date="2024-07" db="EMBL/GenBank/DDBJ databases">
        <title>Two chromosome-level genome assemblies of Korean endemic species Abeliophyllum distichum and Forsythia ovata (Oleaceae).</title>
        <authorList>
            <person name="Jang H."/>
        </authorList>
    </citation>
    <scope>NUCLEOTIDE SEQUENCE [LARGE SCALE GENOMIC DNA]</scope>
</reference>
<feature type="compositionally biased region" description="Basic and acidic residues" evidence="2">
    <location>
        <begin position="44"/>
        <end position="91"/>
    </location>
</feature>
<accession>A0ABD1UFI2</accession>
<organism evidence="4 5">
    <name type="scientific">Forsythia ovata</name>
    <dbReference type="NCBI Taxonomy" id="205694"/>
    <lineage>
        <taxon>Eukaryota</taxon>
        <taxon>Viridiplantae</taxon>
        <taxon>Streptophyta</taxon>
        <taxon>Embryophyta</taxon>
        <taxon>Tracheophyta</taxon>
        <taxon>Spermatophyta</taxon>
        <taxon>Magnoliopsida</taxon>
        <taxon>eudicotyledons</taxon>
        <taxon>Gunneridae</taxon>
        <taxon>Pentapetalae</taxon>
        <taxon>asterids</taxon>
        <taxon>lamiids</taxon>
        <taxon>Lamiales</taxon>
        <taxon>Oleaceae</taxon>
        <taxon>Forsythieae</taxon>
        <taxon>Forsythia</taxon>
    </lineage>
</organism>
<gene>
    <name evidence="4" type="ORF">Fot_27248</name>
</gene>
<dbReference type="Proteomes" id="UP001604277">
    <property type="component" value="Unassembled WGS sequence"/>
</dbReference>
<protein>
    <submittedName>
        <fullName evidence="4">DEAD-box ATP-dependent RNA helicase 21-like</fullName>
    </submittedName>
</protein>
<evidence type="ECO:0000313" key="4">
    <source>
        <dbReference type="EMBL" id="KAL2523325.1"/>
    </source>
</evidence>
<evidence type="ECO:0000259" key="3">
    <source>
        <dbReference type="Pfam" id="PF25430"/>
    </source>
</evidence>
<evidence type="ECO:0000256" key="1">
    <source>
        <dbReference type="ARBA" id="ARBA00047984"/>
    </source>
</evidence>
<sequence length="168" mass="19887">MGAKKPVFLTKAQREELALQRRQVEIAQQKCKAKLFLQSNNDSKPQRDRDRDRDLDSLSSRDHDRGRERDRDMEVRNIEKEREEEQKARERARLEKLAEREREVELAAVKEQILMKLGYFFGRGLRAGMDRREQKKLAAKNEKEIREEVRKKEGVEETRGSCCSDEKG</sequence>
<evidence type="ECO:0000256" key="2">
    <source>
        <dbReference type="SAM" id="MobiDB-lite"/>
    </source>
</evidence>
<dbReference type="GO" id="GO:0003724">
    <property type="term" value="F:RNA helicase activity"/>
    <property type="evidence" value="ECO:0007669"/>
    <property type="project" value="UniProtKB-EC"/>
</dbReference>
<keyword evidence="5" id="KW-1185">Reference proteome</keyword>
<comment type="caution">
    <text evidence="4">The sequence shown here is derived from an EMBL/GenBank/DDBJ whole genome shotgun (WGS) entry which is preliminary data.</text>
</comment>
<feature type="region of interest" description="Disordered" evidence="2">
    <location>
        <begin position="136"/>
        <end position="168"/>
    </location>
</feature>
<dbReference type="EMBL" id="JBFOLJ010000007">
    <property type="protein sequence ID" value="KAL2523325.1"/>
    <property type="molecule type" value="Genomic_DNA"/>
</dbReference>
<comment type="catalytic activity">
    <reaction evidence="1">
        <text>ATP + H2O = ADP + phosphate + H(+)</text>
        <dbReference type="Rhea" id="RHEA:13065"/>
        <dbReference type="ChEBI" id="CHEBI:15377"/>
        <dbReference type="ChEBI" id="CHEBI:15378"/>
        <dbReference type="ChEBI" id="CHEBI:30616"/>
        <dbReference type="ChEBI" id="CHEBI:43474"/>
        <dbReference type="ChEBI" id="CHEBI:456216"/>
        <dbReference type="EC" id="3.6.4.13"/>
    </reaction>
</comment>